<accession>A0A286RCU9</accession>
<sequence>MGNLMESIEGPRRAARDCEIRAVEKKQLNYEVRIYSSY</sequence>
<protein>
    <submittedName>
        <fullName evidence="1">Uncharacterized protein</fullName>
    </submittedName>
</protein>
<dbReference type="KEGG" id="ttf:THTE_1176"/>
<dbReference type="AlphaFoldDB" id="A0A286RCU9"/>
<dbReference type="EMBL" id="CP018477">
    <property type="protein sequence ID" value="ASV73778.1"/>
    <property type="molecule type" value="Genomic_DNA"/>
</dbReference>
<reference evidence="1 2" key="1">
    <citation type="journal article" name="Front. Microbiol.">
        <title>Sugar Metabolism of the First Thermophilic Planctomycete Thermogutta terrifontis: Comparative Genomic and Transcriptomic Approaches.</title>
        <authorList>
            <person name="Elcheninov A.G."/>
            <person name="Menzel P."/>
            <person name="Gudbergsdottir S.R."/>
            <person name="Slesarev A.I."/>
            <person name="Kadnikov V.V."/>
            <person name="Krogh A."/>
            <person name="Bonch-Osmolovskaya E.A."/>
            <person name="Peng X."/>
            <person name="Kublanov I.V."/>
        </authorList>
    </citation>
    <scope>NUCLEOTIDE SEQUENCE [LARGE SCALE GENOMIC DNA]</scope>
    <source>
        <strain evidence="1 2">R1</strain>
    </source>
</reference>
<evidence type="ECO:0000313" key="2">
    <source>
        <dbReference type="Proteomes" id="UP000215086"/>
    </source>
</evidence>
<organism evidence="1 2">
    <name type="scientific">Thermogutta terrifontis</name>
    <dbReference type="NCBI Taxonomy" id="1331910"/>
    <lineage>
        <taxon>Bacteria</taxon>
        <taxon>Pseudomonadati</taxon>
        <taxon>Planctomycetota</taxon>
        <taxon>Planctomycetia</taxon>
        <taxon>Pirellulales</taxon>
        <taxon>Thermoguttaceae</taxon>
        <taxon>Thermogutta</taxon>
    </lineage>
</organism>
<proteinExistence type="predicted"/>
<name>A0A286RCU9_9BACT</name>
<keyword evidence="2" id="KW-1185">Reference proteome</keyword>
<dbReference type="Proteomes" id="UP000215086">
    <property type="component" value="Chromosome"/>
</dbReference>
<gene>
    <name evidence="1" type="ORF">THTE_1176</name>
</gene>
<evidence type="ECO:0000313" key="1">
    <source>
        <dbReference type="EMBL" id="ASV73778.1"/>
    </source>
</evidence>